<feature type="region of interest" description="Disordered" evidence="1">
    <location>
        <begin position="539"/>
        <end position="593"/>
    </location>
</feature>
<dbReference type="InterPro" id="IPR002223">
    <property type="entry name" value="Kunitz_BPTI"/>
</dbReference>
<sequence>PPHVSFPMCTDGQPPLMELNDAFPCARGCPKGFNCEMQDSLLTPSMGICCANRTELRLLYGHDNEKHADPIWDRKGSPEPVTATATPPCPSLPITSVPDQAVETETDSYAPTTNSNERSITTIEADSPSSFPAPNNLYNETNSINVSTDDENFDETSSPEVTSDEESAPTDAPEATAGVAVAETNITAQSTMAREEESSSYQKGDNGLLEEQRTSTSVPQLMQPRNSSGDIETQIRTAIVTSSPVFIADPTSMTSNATALENAVEEDALEGSSDPVEDKASAYSTKTDSVEASIEEPNLVGTNTEVVPTLNGNQLTSNEPLIDTERNDATSSSPDCVGETAASGNETAEKSVFVEAVDVSSPNNETTGDSNDLDKDQILTDIIGYIENGTSLIEEEQTTYSCERQPYIFRCRSDSLDTQPTIRWYLNEKGECEYYPWGYCPGDRVVESSTIRTKLECERECMKRGNNRAEESLPGMPARFPNDDANAEGGPKSVTSESMEKYEEAMPGAAENKVTVGPSINTTMQKQSYDDLSTSMHGEVVSGTSDSANSVEKDHHEVPEVDNENATIPKTDFLPSVNDKAVNESSGQQDSVEAASHEELLAAVMNSTILETAKRSDVGDASGIVEEEALEGQESSSSTNRYADDTSPNATPGTETVNTSMIVSKDNELQQTVEKSASEITIEEGTNLEPINESIHNEAAVGKDIEDGVESGQNKNDPEEYVLCSRTTYRFLCESGMPSQFVYRWEMENGTCQSFPYGYCLSEWNHPHPRSYNECEQLCQI</sequence>
<feature type="compositionally biased region" description="Polar residues" evidence="1">
    <location>
        <begin position="633"/>
        <end position="658"/>
    </location>
</feature>
<name>A0AAN8J0M7_TRICO</name>
<evidence type="ECO:0000313" key="4">
    <source>
        <dbReference type="Proteomes" id="UP001331761"/>
    </source>
</evidence>
<feature type="domain" description="BPTI/Kunitz inhibitor" evidence="2">
    <location>
        <begin position="724"/>
        <end position="779"/>
    </location>
</feature>
<accession>A0AAN8J0M7</accession>
<feature type="compositionally biased region" description="Polar residues" evidence="1">
    <location>
        <begin position="124"/>
        <end position="147"/>
    </location>
</feature>
<feature type="compositionally biased region" description="Polar residues" evidence="1">
    <location>
        <begin position="304"/>
        <end position="319"/>
    </location>
</feature>
<keyword evidence="4" id="KW-1185">Reference proteome</keyword>
<evidence type="ECO:0000313" key="3">
    <source>
        <dbReference type="EMBL" id="KAK5972409.1"/>
    </source>
</evidence>
<comment type="caution">
    <text evidence="3">The sequence shown here is derived from an EMBL/GenBank/DDBJ whole genome shotgun (WGS) entry which is preliminary data.</text>
</comment>
<evidence type="ECO:0000259" key="2">
    <source>
        <dbReference type="PROSITE" id="PS50279"/>
    </source>
</evidence>
<feature type="region of interest" description="Disordered" evidence="1">
    <location>
        <begin position="266"/>
        <end position="292"/>
    </location>
</feature>
<feature type="compositionally biased region" description="Polar residues" evidence="1">
    <location>
        <begin position="539"/>
        <end position="550"/>
    </location>
</feature>
<feature type="compositionally biased region" description="Polar residues" evidence="1">
    <location>
        <begin position="214"/>
        <end position="230"/>
    </location>
</feature>
<feature type="region of interest" description="Disordered" evidence="1">
    <location>
        <begin position="69"/>
        <end position="96"/>
    </location>
</feature>
<organism evidence="3 4">
    <name type="scientific">Trichostrongylus colubriformis</name>
    <name type="common">Black scour worm</name>
    <dbReference type="NCBI Taxonomy" id="6319"/>
    <lineage>
        <taxon>Eukaryota</taxon>
        <taxon>Metazoa</taxon>
        <taxon>Ecdysozoa</taxon>
        <taxon>Nematoda</taxon>
        <taxon>Chromadorea</taxon>
        <taxon>Rhabditida</taxon>
        <taxon>Rhabditina</taxon>
        <taxon>Rhabditomorpha</taxon>
        <taxon>Strongyloidea</taxon>
        <taxon>Trichostrongylidae</taxon>
        <taxon>Trichostrongylus</taxon>
    </lineage>
</organism>
<feature type="region of interest" description="Disordered" evidence="1">
    <location>
        <begin position="628"/>
        <end position="658"/>
    </location>
</feature>
<reference evidence="3 4" key="1">
    <citation type="submission" date="2019-10" db="EMBL/GenBank/DDBJ databases">
        <title>Assembly and Annotation for the nematode Trichostrongylus colubriformis.</title>
        <authorList>
            <person name="Martin J."/>
        </authorList>
    </citation>
    <scope>NUCLEOTIDE SEQUENCE [LARGE SCALE GENOMIC DNA]</scope>
    <source>
        <strain evidence="3">G859</strain>
        <tissue evidence="3">Whole worm</tissue>
    </source>
</reference>
<dbReference type="EMBL" id="WIXE01016707">
    <property type="protein sequence ID" value="KAK5972409.1"/>
    <property type="molecule type" value="Genomic_DNA"/>
</dbReference>
<feature type="region of interest" description="Disordered" evidence="1">
    <location>
        <begin position="124"/>
        <end position="230"/>
    </location>
</feature>
<dbReference type="GO" id="GO:0004867">
    <property type="term" value="F:serine-type endopeptidase inhibitor activity"/>
    <property type="evidence" value="ECO:0007669"/>
    <property type="project" value="InterPro"/>
</dbReference>
<feature type="non-terminal residue" evidence="3">
    <location>
        <position position="1"/>
    </location>
</feature>
<proteinExistence type="predicted"/>
<dbReference type="PROSITE" id="PS50279">
    <property type="entry name" value="BPTI_KUNITZ_2"/>
    <property type="match status" value="1"/>
</dbReference>
<feature type="region of interest" description="Disordered" evidence="1">
    <location>
        <begin position="304"/>
        <end position="345"/>
    </location>
</feature>
<feature type="region of interest" description="Disordered" evidence="1">
    <location>
        <begin position="466"/>
        <end position="496"/>
    </location>
</feature>
<protein>
    <recommendedName>
        <fullName evidence="2">BPTI/Kunitz inhibitor domain-containing protein</fullName>
    </recommendedName>
</protein>
<evidence type="ECO:0000256" key="1">
    <source>
        <dbReference type="SAM" id="MobiDB-lite"/>
    </source>
</evidence>
<gene>
    <name evidence="3" type="ORF">GCK32_008370</name>
</gene>
<dbReference type="Proteomes" id="UP001331761">
    <property type="component" value="Unassembled WGS sequence"/>
</dbReference>
<dbReference type="AlphaFoldDB" id="A0AAN8J0M7"/>